<dbReference type="Gene3D" id="3.90.320.10">
    <property type="match status" value="1"/>
</dbReference>
<dbReference type="Proteomes" id="UP000321055">
    <property type="component" value="Unassembled WGS sequence"/>
</dbReference>
<organism evidence="2 3">
    <name type="scientific">Nitrosomonas oligotropha</name>
    <dbReference type="NCBI Taxonomy" id="42354"/>
    <lineage>
        <taxon>Bacteria</taxon>
        <taxon>Pseudomonadati</taxon>
        <taxon>Pseudomonadota</taxon>
        <taxon>Betaproteobacteria</taxon>
        <taxon>Nitrosomonadales</taxon>
        <taxon>Nitrosomonadaceae</taxon>
        <taxon>Nitrosomonas</taxon>
    </lineage>
</organism>
<name>A0A5C7VQ95_9PROT</name>
<gene>
    <name evidence="2" type="ORF">E6Q60_09465</name>
</gene>
<evidence type="ECO:0000313" key="2">
    <source>
        <dbReference type="EMBL" id="TXI27561.1"/>
    </source>
</evidence>
<evidence type="ECO:0000313" key="3">
    <source>
        <dbReference type="Proteomes" id="UP000321055"/>
    </source>
</evidence>
<dbReference type="Pfam" id="PF12705">
    <property type="entry name" value="PDDEXK_1"/>
    <property type="match status" value="1"/>
</dbReference>
<dbReference type="SUPFAM" id="SSF52540">
    <property type="entry name" value="P-loop containing nucleoside triphosphate hydrolases"/>
    <property type="match status" value="1"/>
</dbReference>
<dbReference type="InterPro" id="IPR011604">
    <property type="entry name" value="PDDEXK-like_dom_sf"/>
</dbReference>
<comment type="caution">
    <text evidence="2">The sequence shown here is derived from an EMBL/GenBank/DDBJ whole genome shotgun (WGS) entry which is preliminary data.</text>
</comment>
<dbReference type="InterPro" id="IPR019925">
    <property type="entry name" value="DNA_repair_protein_predicted"/>
</dbReference>
<dbReference type="AlphaFoldDB" id="A0A5C7VQ95"/>
<dbReference type="InterPro" id="IPR038726">
    <property type="entry name" value="PDDEXK_AddAB-type"/>
</dbReference>
<dbReference type="EMBL" id="SSFX01000074">
    <property type="protein sequence ID" value="TXI27561.1"/>
    <property type="molecule type" value="Genomic_DNA"/>
</dbReference>
<protein>
    <submittedName>
        <fullName evidence="2">PD-(D/E)XK nuclease family protein</fullName>
    </submittedName>
</protein>
<reference evidence="2 3" key="1">
    <citation type="submission" date="2018-09" db="EMBL/GenBank/DDBJ databases">
        <title>Metagenome Assembled Genomes from an Advanced Water Purification Facility.</title>
        <authorList>
            <person name="Stamps B.W."/>
            <person name="Spear J.R."/>
        </authorList>
    </citation>
    <scope>NUCLEOTIDE SEQUENCE [LARGE SCALE GENOMIC DNA]</scope>
    <source>
        <strain evidence="2">Bin_54_1</strain>
    </source>
</reference>
<sequence length="927" mass="104058">MSDSSQFPQVPLTEVFKRINAGTTVVTPNRRLALALKEKFDQDQIDRNRAVWYSVDVLPLTALIERIYLDALYAAQSLRLPLLLSTSQEQVLWESIIRSSATGKALLRIAQTAQLAREAWQLAHAWQITDHLGNGYPNEDGRAFLDWASAYQEITRSNWQTDRARITDLIVEHYESFDIKKTSPLICYGFDIFTPQQNAFLRKLAAAGCEITVAALPAQSPQSPQSPQSSGAMRRMEYPSSRDEIYQAALWARSKIAGADHAVRVGIVVPALSSFRNMLMRTFATVMHPDIRFALPGATRPVAPFNVSLGLALTAYPLIDAALVSLALLDQSLAFHRVSHWLRSPFLAGGKAEMEQRALLDARIRRNAEPMITLERLFALATQAGGQTSCPVLLRCLSALMEFRQTQLPQSGSHSTFARIILEVLEIVGFPGERSLDSIEYQTFEKWHALVADFATLDHVVAKTSFPEAIGRLKRIAGDTLFQPETPDVPIQILGVLEAAGMEFDHLWIMGLSDEQWPLRARPNPFLPLELQRSAQLPLGSVQESLVYCRRLTQGWFSAAQEVILSYPKFSSDRDGHELKPSPLIQSITENKPVFLAMEQHRERIIQSCELERIEDDQAPPLDTEVAGQGIKGGTSVLKDYAACPFRAWARHRLRIANLEVPHTGLNAMERGVLVHQVLAHLWRQLKTKEMLEGMADNDLDGLLERIAKEAVTEMQQVRPMALSRRFAQIEQRRLVRLVREWLNEEKKRDHFTVIATEEKLSIQVGDLVLNARLDRVDELAGGQHIIIDYKTRKQTAQSMLGERPDEPQLPLYLVMTKAQQDAVGVAFAAVKRGEMGFAAIARDPDLLPGVKAFSQVNGCKQFATWEDLVAAWRQHLTDLAVGFCSGDAKVDPKQYPVTCEYCDMQLFCRIHERIGERAIAQESENG</sequence>
<dbReference type="InterPro" id="IPR027417">
    <property type="entry name" value="P-loop_NTPase"/>
</dbReference>
<dbReference type="Gene3D" id="3.40.50.300">
    <property type="entry name" value="P-loop containing nucleotide triphosphate hydrolases"/>
    <property type="match status" value="1"/>
</dbReference>
<feature type="domain" description="PD-(D/E)XK endonuclease-like" evidence="1">
    <location>
        <begin position="636"/>
        <end position="910"/>
    </location>
</feature>
<dbReference type="NCBIfam" id="TIGR03623">
    <property type="entry name" value="probable DNA repair protein"/>
    <property type="match status" value="1"/>
</dbReference>
<evidence type="ECO:0000259" key="1">
    <source>
        <dbReference type="Pfam" id="PF12705"/>
    </source>
</evidence>
<proteinExistence type="predicted"/>
<accession>A0A5C7VQ95</accession>